<dbReference type="AlphaFoldDB" id="A0A934R0S4"/>
<keyword evidence="2" id="KW-1185">Reference proteome</keyword>
<dbReference type="Gene3D" id="3.90.1720.10">
    <property type="entry name" value="endopeptidase domain like (from Nostoc punctiforme)"/>
    <property type="match status" value="1"/>
</dbReference>
<dbReference type="Proteomes" id="UP000600139">
    <property type="component" value="Unassembled WGS sequence"/>
</dbReference>
<organism evidence="1 2">
    <name type="scientific">Luteolibacter yonseiensis</name>
    <dbReference type="NCBI Taxonomy" id="1144680"/>
    <lineage>
        <taxon>Bacteria</taxon>
        <taxon>Pseudomonadati</taxon>
        <taxon>Verrucomicrobiota</taxon>
        <taxon>Verrucomicrobiia</taxon>
        <taxon>Verrucomicrobiales</taxon>
        <taxon>Verrucomicrobiaceae</taxon>
        <taxon>Luteolibacter</taxon>
    </lineage>
</organism>
<comment type="caution">
    <text evidence="1">The sequence shown here is derived from an EMBL/GenBank/DDBJ whole genome shotgun (WGS) entry which is preliminary data.</text>
</comment>
<dbReference type="RefSeq" id="WP_200349589.1">
    <property type="nucleotide sequence ID" value="NZ_BAABHZ010000010.1"/>
</dbReference>
<evidence type="ECO:0000313" key="2">
    <source>
        <dbReference type="Proteomes" id="UP000600139"/>
    </source>
</evidence>
<gene>
    <name evidence="1" type="ORF">JIN84_03345</name>
</gene>
<dbReference type="Pfam" id="PF05708">
    <property type="entry name" value="Peptidase_C92"/>
    <property type="match status" value="1"/>
</dbReference>
<dbReference type="EMBL" id="JAENIK010000004">
    <property type="protein sequence ID" value="MBK1814632.1"/>
    <property type="molecule type" value="Genomic_DNA"/>
</dbReference>
<proteinExistence type="predicted"/>
<accession>A0A934R0S4</accession>
<dbReference type="InterPro" id="IPR038765">
    <property type="entry name" value="Papain-like_cys_pep_sf"/>
</dbReference>
<evidence type="ECO:0008006" key="3">
    <source>
        <dbReference type="Google" id="ProtNLM"/>
    </source>
</evidence>
<dbReference type="SUPFAM" id="SSF54001">
    <property type="entry name" value="Cysteine proteinases"/>
    <property type="match status" value="1"/>
</dbReference>
<name>A0A934R0S4_9BACT</name>
<protein>
    <recommendedName>
        <fullName evidence="3">Permuted papain-like amidase YaeF/Yiix C92 family enzyme</fullName>
    </recommendedName>
</protein>
<reference evidence="1" key="1">
    <citation type="submission" date="2021-01" db="EMBL/GenBank/DDBJ databases">
        <title>Modified the classification status of verrucomicrobia.</title>
        <authorList>
            <person name="Feng X."/>
        </authorList>
    </citation>
    <scope>NUCLEOTIDE SEQUENCE</scope>
    <source>
        <strain evidence="1">JCM 18052</strain>
    </source>
</reference>
<evidence type="ECO:0000313" key="1">
    <source>
        <dbReference type="EMBL" id="MBK1814632.1"/>
    </source>
</evidence>
<sequence>MARLLPVFAILPLAVLPATAEKLREGDVVFSGAKRGQGGAIIAATGSPYTHCGIVFEKNGRLMVLEAVQPVGVIPLADFKAAGSPGPFLARRPKTPPAPGKYKEARSWAMAQIGKNYDVRFEWGDDKLYCSELVWKIYQHAGVELCEPRRFRDYDLEQPSVRKIIDERYGGMGKIPLNEKVVAPSDLANSTQLVTISTGS</sequence>
<dbReference type="InterPro" id="IPR024453">
    <property type="entry name" value="Peptidase_C92"/>
</dbReference>